<gene>
    <name evidence="2" type="ORF">DZF98_17410</name>
</gene>
<name>A0ABX9N0P9_9MICO</name>
<keyword evidence="3" id="KW-1185">Reference proteome</keyword>
<dbReference type="Gene3D" id="3.40.50.720">
    <property type="entry name" value="NAD(P)-binding Rossmann-like Domain"/>
    <property type="match status" value="1"/>
</dbReference>
<dbReference type="Pfam" id="PF01370">
    <property type="entry name" value="Epimerase"/>
    <property type="match status" value="1"/>
</dbReference>
<reference evidence="2 3" key="1">
    <citation type="submission" date="2018-08" db="EMBL/GenBank/DDBJ databases">
        <title>Genome Sequence of Clavibacter michiganensis Subspecies type strains, and the Atypical Peach-Colored Strains Isolated from Tomato.</title>
        <authorList>
            <person name="Osdaghi E."/>
            <person name="Portier P."/>
            <person name="Briand M."/>
            <person name="Jacques M.-A."/>
        </authorList>
    </citation>
    <scope>NUCLEOTIDE SEQUENCE [LARGE SCALE GENOMIC DNA]</scope>
    <source>
        <strain evidence="2 3">CFBP 8216</strain>
    </source>
</reference>
<dbReference type="SUPFAM" id="SSF51735">
    <property type="entry name" value="NAD(P)-binding Rossmann-fold domains"/>
    <property type="match status" value="1"/>
</dbReference>
<sequence>MIVLVTGASGMLGRSVAERLAAAGHAVRTFQR</sequence>
<feature type="non-terminal residue" evidence="2">
    <location>
        <position position="32"/>
    </location>
</feature>
<protein>
    <submittedName>
        <fullName evidence="2">NAD(P)-dependent oxidoreductase</fullName>
    </submittedName>
</protein>
<dbReference type="InterPro" id="IPR001509">
    <property type="entry name" value="Epimerase_deHydtase"/>
</dbReference>
<dbReference type="EMBL" id="QWEE01000771">
    <property type="protein sequence ID" value="RII85565.1"/>
    <property type="molecule type" value="Genomic_DNA"/>
</dbReference>
<feature type="domain" description="NAD-dependent epimerase/dehydratase" evidence="1">
    <location>
        <begin position="3"/>
        <end position="32"/>
    </location>
</feature>
<dbReference type="InterPro" id="IPR036291">
    <property type="entry name" value="NAD(P)-bd_dom_sf"/>
</dbReference>
<dbReference type="Proteomes" id="UP000265355">
    <property type="component" value="Unassembled WGS sequence"/>
</dbReference>
<comment type="caution">
    <text evidence="2">The sequence shown here is derived from an EMBL/GenBank/DDBJ whole genome shotgun (WGS) entry which is preliminary data.</text>
</comment>
<dbReference type="RefSeq" id="WP_147361877.1">
    <property type="nucleotide sequence ID" value="NZ_QWEE01000771.1"/>
</dbReference>
<accession>A0ABX9N0P9</accession>
<evidence type="ECO:0000259" key="1">
    <source>
        <dbReference type="Pfam" id="PF01370"/>
    </source>
</evidence>
<evidence type="ECO:0000313" key="3">
    <source>
        <dbReference type="Proteomes" id="UP000265355"/>
    </source>
</evidence>
<organism evidence="2 3">
    <name type="scientific">Clavibacter californiensis</name>
    <dbReference type="NCBI Taxonomy" id="1401995"/>
    <lineage>
        <taxon>Bacteria</taxon>
        <taxon>Bacillati</taxon>
        <taxon>Actinomycetota</taxon>
        <taxon>Actinomycetes</taxon>
        <taxon>Micrococcales</taxon>
        <taxon>Microbacteriaceae</taxon>
        <taxon>Clavibacter</taxon>
    </lineage>
</organism>
<evidence type="ECO:0000313" key="2">
    <source>
        <dbReference type="EMBL" id="RII85565.1"/>
    </source>
</evidence>
<proteinExistence type="predicted"/>